<evidence type="ECO:0000313" key="3">
    <source>
        <dbReference type="EMBL" id="KAK7509468.1"/>
    </source>
</evidence>
<evidence type="ECO:0000259" key="2">
    <source>
        <dbReference type="Pfam" id="PF20516"/>
    </source>
</evidence>
<protein>
    <recommendedName>
        <fullName evidence="2">PD-(D/E)XK nuclease-like domain-containing protein</fullName>
    </recommendedName>
</protein>
<reference evidence="3 4" key="1">
    <citation type="submission" date="2024-04" db="EMBL/GenBank/DDBJ databases">
        <title>Phyllosticta paracitricarpa is synonymous to the EU quarantine fungus P. citricarpa based on phylogenomic analyses.</title>
        <authorList>
            <consortium name="Lawrence Berkeley National Laboratory"/>
            <person name="Van Ingen-Buijs V.A."/>
            <person name="Van Westerhoven A.C."/>
            <person name="Haridas S."/>
            <person name="Skiadas P."/>
            <person name="Martin F."/>
            <person name="Groenewald J.Z."/>
            <person name="Crous P.W."/>
            <person name="Seidl M.F."/>
        </authorList>
    </citation>
    <scope>NUCLEOTIDE SEQUENCE [LARGE SCALE GENOMIC DNA]</scope>
    <source>
        <strain evidence="3 4">CBS 123371</strain>
    </source>
</reference>
<name>A0ABR1K7Y4_9PEZI</name>
<evidence type="ECO:0000313" key="4">
    <source>
        <dbReference type="Proteomes" id="UP001363622"/>
    </source>
</evidence>
<accession>A0ABR1K7Y4</accession>
<feature type="region of interest" description="Disordered" evidence="1">
    <location>
        <begin position="1"/>
        <end position="96"/>
    </location>
</feature>
<gene>
    <name evidence="3" type="ORF">IWZ03DRAFT_337728</name>
</gene>
<feature type="compositionally biased region" description="Low complexity" evidence="1">
    <location>
        <begin position="73"/>
        <end position="96"/>
    </location>
</feature>
<dbReference type="EMBL" id="JBBPHU010000017">
    <property type="protein sequence ID" value="KAK7509468.1"/>
    <property type="molecule type" value="Genomic_DNA"/>
</dbReference>
<organism evidence="3 4">
    <name type="scientific">Phyllosticta citriasiana</name>
    <dbReference type="NCBI Taxonomy" id="595635"/>
    <lineage>
        <taxon>Eukaryota</taxon>
        <taxon>Fungi</taxon>
        <taxon>Dikarya</taxon>
        <taxon>Ascomycota</taxon>
        <taxon>Pezizomycotina</taxon>
        <taxon>Dothideomycetes</taxon>
        <taxon>Dothideomycetes incertae sedis</taxon>
        <taxon>Botryosphaeriales</taxon>
        <taxon>Phyllostictaceae</taxon>
        <taxon>Phyllosticta</taxon>
    </lineage>
</organism>
<proteinExistence type="predicted"/>
<keyword evidence="4" id="KW-1185">Reference proteome</keyword>
<comment type="caution">
    <text evidence="3">The sequence shown here is derived from an EMBL/GenBank/DDBJ whole genome shotgun (WGS) entry which is preliminary data.</text>
</comment>
<dbReference type="InterPro" id="IPR046797">
    <property type="entry name" value="PDDEXK_12"/>
</dbReference>
<dbReference type="Proteomes" id="UP001363622">
    <property type="component" value="Unassembled WGS sequence"/>
</dbReference>
<feature type="domain" description="PD-(D/E)XK nuclease-like" evidence="2">
    <location>
        <begin position="172"/>
        <end position="403"/>
    </location>
</feature>
<dbReference type="Pfam" id="PF20516">
    <property type="entry name" value="PDDEXK_12"/>
    <property type="match status" value="1"/>
</dbReference>
<evidence type="ECO:0000256" key="1">
    <source>
        <dbReference type="SAM" id="MobiDB-lite"/>
    </source>
</evidence>
<sequence length="412" mass="46201">MYSPDRIFDWIDSIQQPASPAKKRCRSPSPQSPPSSRKRCRLPTPAMSQTPSKRPRMDAVDEEEETPRPSRPAPSSKRSRTQSSHSSASSSARSPTKTLANLALSAHIEPVNIMEILPNPAKALGDSLHSLFAALPSEVHDNLIPSCLKAKLEEEAPWFRILRARDHLFYEDTRPPLRTEMELDSVGNIVAFSHECNIQRESETSWNELVHSQVLFTALRDCEPAVGWRNVSRATISPRDLLSQFSGSGMQSLAQQSRIVDYAVYLKISASQRLEALLGETETESVNATAYEVVRLRPIAVSIETKKPDTADANKALTQLATWTSLQLKRFQQLTPGKRLLGVPMILVLGFDWDLYFFVPTDDDSAQAKIYGPVSIGNTRTHLNTYRLLQSMRAVAKWTATEFDSWWSQVLE</sequence>